<organism evidence="2 4">
    <name type="scientific">Cucumis melo var. makuwa</name>
    <name type="common">Oriental melon</name>
    <dbReference type="NCBI Taxonomy" id="1194695"/>
    <lineage>
        <taxon>Eukaryota</taxon>
        <taxon>Viridiplantae</taxon>
        <taxon>Streptophyta</taxon>
        <taxon>Embryophyta</taxon>
        <taxon>Tracheophyta</taxon>
        <taxon>Spermatophyta</taxon>
        <taxon>Magnoliopsida</taxon>
        <taxon>eudicotyledons</taxon>
        <taxon>Gunneridae</taxon>
        <taxon>Pentapetalae</taxon>
        <taxon>rosids</taxon>
        <taxon>fabids</taxon>
        <taxon>Cucurbitales</taxon>
        <taxon>Cucurbitaceae</taxon>
        <taxon>Benincaseae</taxon>
        <taxon>Cucumis</taxon>
    </lineage>
</organism>
<dbReference type="EMBL" id="SSTE01012822">
    <property type="protein sequence ID" value="KAA0048596.1"/>
    <property type="molecule type" value="Genomic_DNA"/>
</dbReference>
<dbReference type="Proteomes" id="UP000321393">
    <property type="component" value="Unassembled WGS sequence"/>
</dbReference>
<gene>
    <name evidence="2" type="ORF">E5676_scaffold236G00360</name>
    <name evidence="1" type="ORF">E6C27_scaffold61G002420</name>
</gene>
<dbReference type="OrthoDB" id="2020015at2759"/>
<dbReference type="Proteomes" id="UP000321947">
    <property type="component" value="Unassembled WGS sequence"/>
</dbReference>
<comment type="caution">
    <text evidence="2">The sequence shown here is derived from an EMBL/GenBank/DDBJ whole genome shotgun (WGS) entry which is preliminary data.</text>
</comment>
<reference evidence="3 4" key="1">
    <citation type="submission" date="2019-08" db="EMBL/GenBank/DDBJ databases">
        <title>Draft genome sequences of two oriental melons (Cucumis melo L. var makuwa).</title>
        <authorList>
            <person name="Kwon S.-Y."/>
        </authorList>
    </citation>
    <scope>NUCLEOTIDE SEQUENCE [LARGE SCALE GENOMIC DNA]</scope>
    <source>
        <strain evidence="4">cv. Chang Bougi</strain>
        <strain evidence="3">cv. SW 3</strain>
        <tissue evidence="2">Leaf</tissue>
    </source>
</reference>
<sequence length="82" mass="9237">MEGALFFTYVMKFFSKKSLKCGVRIWFNFDVDNAVHKLEKLGIVVWDANGAYSCVDLGSANKIIRHHQEIVPKAKEGDATTT</sequence>
<proteinExistence type="predicted"/>
<evidence type="ECO:0000313" key="3">
    <source>
        <dbReference type="Proteomes" id="UP000321393"/>
    </source>
</evidence>
<protein>
    <submittedName>
        <fullName evidence="2">Uncharacterized protein</fullName>
    </submittedName>
</protein>
<dbReference type="AlphaFoldDB" id="A0A5D3DU59"/>
<accession>A0A5D3DU59</accession>
<evidence type="ECO:0000313" key="4">
    <source>
        <dbReference type="Proteomes" id="UP000321947"/>
    </source>
</evidence>
<evidence type="ECO:0000313" key="2">
    <source>
        <dbReference type="EMBL" id="TYK27183.1"/>
    </source>
</evidence>
<name>A0A5D3DU59_CUCMM</name>
<evidence type="ECO:0000313" key="1">
    <source>
        <dbReference type="EMBL" id="KAA0048596.1"/>
    </source>
</evidence>
<dbReference type="EMBL" id="SSTD01002896">
    <property type="protein sequence ID" value="TYK27183.1"/>
    <property type="molecule type" value="Genomic_DNA"/>
</dbReference>